<evidence type="ECO:0000313" key="4">
    <source>
        <dbReference type="EMBL" id="QKH87840.1"/>
    </source>
</evidence>
<gene>
    <name evidence="2" type="ORF">FIU21_01060</name>
    <name evidence="3" type="ORF">FIU21_01615</name>
    <name evidence="4" type="ORF">FIU21_02260</name>
    <name evidence="5" type="ORF">FIU21_11820</name>
    <name evidence="6" type="ORF">FIU21_12000</name>
</gene>
<evidence type="ECO:0000313" key="3">
    <source>
        <dbReference type="EMBL" id="QKH87724.1"/>
    </source>
</evidence>
<evidence type="ECO:0000313" key="7">
    <source>
        <dbReference type="Proteomes" id="UP000500843"/>
    </source>
</evidence>
<dbReference type="RefSeq" id="WP_172891275.1">
    <property type="nucleotide sequence ID" value="NZ_CP054010.1"/>
</dbReference>
<dbReference type="Proteomes" id="UP000500843">
    <property type="component" value="Chromosome 1"/>
</dbReference>
<dbReference type="InterPro" id="IPR002559">
    <property type="entry name" value="Transposase_11"/>
</dbReference>
<organism evidence="2 7">
    <name type="scientific">Prevotella melaninogenica</name>
    <dbReference type="NCBI Taxonomy" id="28132"/>
    <lineage>
        <taxon>Bacteria</taxon>
        <taxon>Pseudomonadati</taxon>
        <taxon>Bacteroidota</taxon>
        <taxon>Bacteroidia</taxon>
        <taxon>Bacteroidales</taxon>
        <taxon>Prevotellaceae</taxon>
        <taxon>Prevotella</taxon>
    </lineage>
</organism>
<dbReference type="AlphaFoldDB" id="A0A7D4G6J4"/>
<name>A0A7D4G6J4_9BACT</name>
<dbReference type="Pfam" id="PF01609">
    <property type="entry name" value="DDE_Tnp_1"/>
    <property type="match status" value="1"/>
</dbReference>
<feature type="domain" description="Transposase IS4-like" evidence="1">
    <location>
        <begin position="228"/>
        <end position="393"/>
    </location>
</feature>
<dbReference type="EMBL" id="CP054011">
    <property type="protein sequence ID" value="QKH89598.1"/>
    <property type="molecule type" value="Genomic_DNA"/>
</dbReference>
<dbReference type="GO" id="GO:0003677">
    <property type="term" value="F:DNA binding"/>
    <property type="evidence" value="ECO:0007669"/>
    <property type="project" value="InterPro"/>
</dbReference>
<dbReference type="EMBL" id="CP054010">
    <property type="protein sequence ID" value="QKH87615.1"/>
    <property type="molecule type" value="Genomic_DNA"/>
</dbReference>
<proteinExistence type="predicted"/>
<dbReference type="GO" id="GO:0004803">
    <property type="term" value="F:transposase activity"/>
    <property type="evidence" value="ECO:0007669"/>
    <property type="project" value="InterPro"/>
</dbReference>
<reference evidence="2 7" key="1">
    <citation type="submission" date="2020-05" db="EMBL/GenBank/DDBJ databases">
        <title>FDA dAtabase for Regulatory Grade micrObial Sequences (FDA-ARGOS): Supporting development and validation of Infectious Disease Dx tests.</title>
        <authorList>
            <person name="Moreno J."/>
            <person name="Tallon L."/>
            <person name="Sadzewicz L."/>
            <person name="Zhao X."/>
            <person name="Vavikolanu K."/>
            <person name="Mehta A."/>
            <person name="Aluvathingal J."/>
            <person name="Nadendla S."/>
            <person name="Myers T."/>
            <person name="Yan Y."/>
            <person name="Sichtig H."/>
        </authorList>
    </citation>
    <scope>NUCLEOTIDE SEQUENCE [LARGE SCALE GENOMIC DNA]</scope>
    <source>
        <strain evidence="2 7">FDAARGOS_760</strain>
    </source>
</reference>
<evidence type="ECO:0000313" key="6">
    <source>
        <dbReference type="EMBL" id="QKH89598.1"/>
    </source>
</evidence>
<dbReference type="EMBL" id="CP054011">
    <property type="protein sequence ID" value="QKH89562.1"/>
    <property type="molecule type" value="Genomic_DNA"/>
</dbReference>
<dbReference type="Proteomes" id="UP000500843">
    <property type="component" value="Chromosome 2"/>
</dbReference>
<dbReference type="GO" id="GO:0006313">
    <property type="term" value="P:DNA transposition"/>
    <property type="evidence" value="ECO:0007669"/>
    <property type="project" value="InterPro"/>
</dbReference>
<evidence type="ECO:0000259" key="1">
    <source>
        <dbReference type="Pfam" id="PF01609"/>
    </source>
</evidence>
<dbReference type="SUPFAM" id="SSF53098">
    <property type="entry name" value="Ribonuclease H-like"/>
    <property type="match status" value="1"/>
</dbReference>
<dbReference type="EMBL" id="CP054010">
    <property type="protein sequence ID" value="QKH87840.1"/>
    <property type="molecule type" value="Genomic_DNA"/>
</dbReference>
<sequence>MDAKLDNLSEISKLLSVKSKMSSDILSLFSKFGFGRLLCRLSLEKHDGISAVQQILSLCLFRINGETIHSIYKKNFYHLLTTGKNCYYRMMVRQAMNWRRLLSYTVLRFECILRKNGIQTESENSCVIFDDTTLEKTGRKFEHITKVFDHVRMNYVLGYKLLLCLFFDGKSSLPFDFSIHEELGKKGDGGLGKKALRSRFSKRRMKESPAYERNQECGMSKMDSAIRMLQRMWKRGIHPHYALADSWFACEKFIEEIRRVGNGAIHYIGLAKMGKTKYFVENKRHNAAELVAMYARRTKCCRKYKCQYIELRGCLGNIPVRIYLIKYGRRQTWNIMLSTDLSMSFVRAFELYQIRWNIEVVNKETKGHLGLGSYMGRDFDGQIADATLCYITYIVMSLEKRMSEYETMGELFADMEDDVMALTLWHRVLNCIERLLAALCDVLGFSVSEIGQLIVTDSAMRNNFEIMVQALEDRQQEKLTTVNIF</sequence>
<protein>
    <submittedName>
        <fullName evidence="2">Transposase</fullName>
    </submittedName>
</protein>
<dbReference type="InterPro" id="IPR012337">
    <property type="entry name" value="RNaseH-like_sf"/>
</dbReference>
<dbReference type="EMBL" id="CP054010">
    <property type="protein sequence ID" value="QKH87724.1"/>
    <property type="molecule type" value="Genomic_DNA"/>
</dbReference>
<evidence type="ECO:0000313" key="2">
    <source>
        <dbReference type="EMBL" id="QKH87615.1"/>
    </source>
</evidence>
<evidence type="ECO:0000313" key="5">
    <source>
        <dbReference type="EMBL" id="QKH89562.1"/>
    </source>
</evidence>
<accession>A0A7D4G6J4</accession>